<dbReference type="EMBL" id="JBHSKX010000001">
    <property type="protein sequence ID" value="MFC5365403.1"/>
    <property type="molecule type" value="Genomic_DNA"/>
</dbReference>
<gene>
    <name evidence="2" type="ORF">ACFPJ5_00515</name>
</gene>
<reference evidence="2 3" key="1">
    <citation type="journal article" date="2019" name="Int. J. Syst. Evol. Microbiol.">
        <title>The Global Catalogue of Microorganisms (GCM) 10K type strain sequencing project: providing services to taxonomists for standard genome sequencing and annotation.</title>
        <authorList>
            <consortium name="The Broad Institute Genomics Platform"/>
            <consortium name="The Broad Institute Genome Sequencing Center for Infectious Disease"/>
            <person name="Wu L."/>
            <person name="Ma J."/>
        </authorList>
    </citation>
    <scope>NUCLEOTIDE SEQUENCE [LARGE SCALE GENOMIC DNA]</scope>
    <source>
        <strain evidence="2 3">CGMCC 1.12237</strain>
    </source>
</reference>
<accession>A0ABD5R6K2</accession>
<dbReference type="RefSeq" id="WP_227229302.1">
    <property type="nucleotide sequence ID" value="NZ_JAJCVJ010000001.1"/>
</dbReference>
<feature type="transmembrane region" description="Helical" evidence="1">
    <location>
        <begin position="41"/>
        <end position="62"/>
    </location>
</feature>
<dbReference type="AlphaFoldDB" id="A0ABD5R6K2"/>
<dbReference type="Proteomes" id="UP001596201">
    <property type="component" value="Unassembled WGS sequence"/>
</dbReference>
<keyword evidence="1" id="KW-0472">Membrane</keyword>
<evidence type="ECO:0000313" key="2">
    <source>
        <dbReference type="EMBL" id="MFC5365403.1"/>
    </source>
</evidence>
<name>A0ABD5R6K2_9EURY</name>
<keyword evidence="1" id="KW-1133">Transmembrane helix</keyword>
<sequence length="89" mass="9683">MGLLDSTFGGRTDFPDDATIIEITDGEAEIVTSRRSRARRALRRTITTLGLVAVGAGVLAYLSRRRSARQIAEIEVEADDAMETDTPSE</sequence>
<protein>
    <submittedName>
        <fullName evidence="2">Uncharacterized protein</fullName>
    </submittedName>
</protein>
<organism evidence="2 3">
    <name type="scientific">Salinirubrum litoreum</name>
    <dbReference type="NCBI Taxonomy" id="1126234"/>
    <lineage>
        <taxon>Archaea</taxon>
        <taxon>Methanobacteriati</taxon>
        <taxon>Methanobacteriota</taxon>
        <taxon>Stenosarchaea group</taxon>
        <taxon>Halobacteria</taxon>
        <taxon>Halobacteriales</taxon>
        <taxon>Haloferacaceae</taxon>
        <taxon>Salinirubrum</taxon>
    </lineage>
</organism>
<evidence type="ECO:0000313" key="3">
    <source>
        <dbReference type="Proteomes" id="UP001596201"/>
    </source>
</evidence>
<evidence type="ECO:0000256" key="1">
    <source>
        <dbReference type="SAM" id="Phobius"/>
    </source>
</evidence>
<proteinExistence type="predicted"/>
<comment type="caution">
    <text evidence="2">The sequence shown here is derived from an EMBL/GenBank/DDBJ whole genome shotgun (WGS) entry which is preliminary data.</text>
</comment>
<keyword evidence="3" id="KW-1185">Reference proteome</keyword>
<keyword evidence="1" id="KW-0812">Transmembrane</keyword>